<proteinExistence type="predicted"/>
<sequence>MRASAPLRAPLFDTLRVHMSTQRNPAAAHVVARGMAGIPSPDVPPQRRPLTVGDEALGLWYEDVLGWPTVPGRPVRLVVGVRFDVLDVPAEAGGAALARLGRHGRGFPVALSGDRMRLLVAAGSAEELPGLLEWLDWGAPPDLDLTAIGAGGLMEAPGIPGTPPGVPGAPGPVRCGAGAVRDARAGAGDGSQGAAVWLRPPGPEREAGASLPTISAMGTSGAGGNGAGPPDLVRLVNTVATQVHRVRLRRAGAAAAAQADGQPLAFS</sequence>
<evidence type="ECO:0008006" key="3">
    <source>
        <dbReference type="Google" id="ProtNLM"/>
    </source>
</evidence>
<reference evidence="1" key="2">
    <citation type="submission" date="2020-09" db="EMBL/GenBank/DDBJ databases">
        <authorList>
            <person name="Sun Q."/>
            <person name="Ohkuma M."/>
        </authorList>
    </citation>
    <scope>NUCLEOTIDE SEQUENCE</scope>
    <source>
        <strain evidence="1">JCM 4403</strain>
    </source>
</reference>
<dbReference type="Proteomes" id="UP000656732">
    <property type="component" value="Unassembled WGS sequence"/>
</dbReference>
<protein>
    <recommendedName>
        <fullName evidence="3">Proline-rich protein</fullName>
    </recommendedName>
</protein>
<reference evidence="1" key="1">
    <citation type="journal article" date="2014" name="Int. J. Syst. Evol. Microbiol.">
        <title>Complete genome sequence of Corynebacterium casei LMG S-19264T (=DSM 44701T), isolated from a smear-ripened cheese.</title>
        <authorList>
            <consortium name="US DOE Joint Genome Institute (JGI-PGF)"/>
            <person name="Walter F."/>
            <person name="Albersmeier A."/>
            <person name="Kalinowski J."/>
            <person name="Ruckert C."/>
        </authorList>
    </citation>
    <scope>NUCLEOTIDE SEQUENCE</scope>
    <source>
        <strain evidence="1">JCM 4403</strain>
    </source>
</reference>
<dbReference type="EMBL" id="BMTU01000003">
    <property type="protein sequence ID" value="GGQ75293.1"/>
    <property type="molecule type" value="Genomic_DNA"/>
</dbReference>
<dbReference type="AlphaFoldDB" id="A0A918EVV1"/>
<evidence type="ECO:0000313" key="2">
    <source>
        <dbReference type="Proteomes" id="UP000656732"/>
    </source>
</evidence>
<dbReference type="InterPro" id="IPR047919">
    <property type="entry name" value="SCO3374-like"/>
</dbReference>
<gene>
    <name evidence="1" type="ORF">GCM10010280_22360</name>
</gene>
<accession>A0A918EVV1</accession>
<comment type="caution">
    <text evidence="1">The sequence shown here is derived from an EMBL/GenBank/DDBJ whole genome shotgun (WGS) entry which is preliminary data.</text>
</comment>
<evidence type="ECO:0000313" key="1">
    <source>
        <dbReference type="EMBL" id="GGQ75293.1"/>
    </source>
</evidence>
<keyword evidence="2" id="KW-1185">Reference proteome</keyword>
<dbReference type="NCBIfam" id="NF040464">
    <property type="entry name" value="SCO3374_fam"/>
    <property type="match status" value="1"/>
</dbReference>
<organism evidence="1 2">
    <name type="scientific">Streptomyces pilosus</name>
    <dbReference type="NCBI Taxonomy" id="28893"/>
    <lineage>
        <taxon>Bacteria</taxon>
        <taxon>Bacillati</taxon>
        <taxon>Actinomycetota</taxon>
        <taxon>Actinomycetes</taxon>
        <taxon>Kitasatosporales</taxon>
        <taxon>Streptomycetaceae</taxon>
        <taxon>Streptomyces</taxon>
    </lineage>
</organism>
<name>A0A918EVV1_9ACTN</name>